<evidence type="ECO:0000259" key="2">
    <source>
        <dbReference type="Pfam" id="PF12804"/>
    </source>
</evidence>
<dbReference type="Proteomes" id="UP000266178">
    <property type="component" value="Unassembled WGS sequence"/>
</dbReference>
<accession>A0A399F7T8</accession>
<dbReference type="InterPro" id="IPR025877">
    <property type="entry name" value="MobA-like_NTP_Trfase"/>
</dbReference>
<dbReference type="EMBL" id="QWLB01000024">
    <property type="protein sequence ID" value="RIH92143.1"/>
    <property type="molecule type" value="Genomic_DNA"/>
</dbReference>
<dbReference type="EC" id="2.7.7.77" evidence="3"/>
<dbReference type="SUPFAM" id="SSF53448">
    <property type="entry name" value="Nucleotide-diphospho-sugar transferases"/>
    <property type="match status" value="1"/>
</dbReference>
<sequence length="238" mass="25976">MEALVLAGGKPSDPLAQAFKVAAKTLIPYRGRPLVEYTLEALTQSGLEVIFIGPKVSLYPSPQQALPDRGSLIENLEAGMAAAKGERVLVATGDMPFLTPEAVRWVLRQAPPAGFVYCVVRKEAIEAHFPGMRRTYARVQEGQFTGGNLAIVDKQLFYRALPLLRRALALRKRPLALAQLIGFGTLLRVLLGQADIPSLEARVSQILGVPARALITPYAEVGVDLDKEEDLVWLKEPQ</sequence>
<protein>
    <submittedName>
        <fullName evidence="3">Molybdenum cofactor guanylyltransferase</fullName>
        <ecNumber evidence="3">2.7.7.77</ecNumber>
    </submittedName>
</protein>
<dbReference type="GO" id="GO:0061603">
    <property type="term" value="F:molybdenum cofactor guanylyltransferase activity"/>
    <property type="evidence" value="ECO:0007669"/>
    <property type="project" value="UniProtKB-EC"/>
</dbReference>
<name>A0A399F7T8_9DEIN</name>
<dbReference type="InterPro" id="IPR029044">
    <property type="entry name" value="Nucleotide-diphossugar_trans"/>
</dbReference>
<dbReference type="RefSeq" id="WP_119357404.1">
    <property type="nucleotide sequence ID" value="NZ_BJXM01000005.1"/>
</dbReference>
<dbReference type="Gene3D" id="3.90.550.10">
    <property type="entry name" value="Spore Coat Polysaccharide Biosynthesis Protein SpsA, Chain A"/>
    <property type="match status" value="1"/>
</dbReference>
<comment type="caution">
    <text evidence="3">The sequence shown here is derived from an EMBL/GenBank/DDBJ whole genome shotgun (WGS) entry which is preliminary data.</text>
</comment>
<dbReference type="OrthoDB" id="159246at2"/>
<dbReference type="Pfam" id="PF12804">
    <property type="entry name" value="NTP_transf_3"/>
    <property type="match status" value="1"/>
</dbReference>
<organism evidence="3 4">
    <name type="scientific">Meiothermus granaticius NBRC 107808</name>
    <dbReference type="NCBI Taxonomy" id="1227551"/>
    <lineage>
        <taxon>Bacteria</taxon>
        <taxon>Thermotogati</taxon>
        <taxon>Deinococcota</taxon>
        <taxon>Deinococci</taxon>
        <taxon>Thermales</taxon>
        <taxon>Thermaceae</taxon>
        <taxon>Meiothermus</taxon>
    </lineage>
</organism>
<dbReference type="PANTHER" id="PTHR19136">
    <property type="entry name" value="MOLYBDENUM COFACTOR GUANYLYLTRANSFERASE"/>
    <property type="match status" value="1"/>
</dbReference>
<evidence type="ECO:0000313" key="4">
    <source>
        <dbReference type="Proteomes" id="UP000266178"/>
    </source>
</evidence>
<gene>
    <name evidence="3" type="primary">mobA_2</name>
    <name evidence="3" type="ORF">Mgrana_01922</name>
</gene>
<evidence type="ECO:0000256" key="1">
    <source>
        <dbReference type="ARBA" id="ARBA00022679"/>
    </source>
</evidence>
<dbReference type="AlphaFoldDB" id="A0A399F7T8"/>
<reference evidence="3 4" key="1">
    <citation type="submission" date="2018-08" db="EMBL/GenBank/DDBJ databases">
        <title>Meiothermus granaticius genome AF-68 sequencing project.</title>
        <authorList>
            <person name="Da Costa M.S."/>
            <person name="Albuquerque L."/>
            <person name="Raposo P."/>
            <person name="Froufe H.J.C."/>
            <person name="Barroso C.S."/>
            <person name="Egas C."/>
        </authorList>
    </citation>
    <scope>NUCLEOTIDE SEQUENCE [LARGE SCALE GENOMIC DNA]</scope>
    <source>
        <strain evidence="3 4">AF-68</strain>
    </source>
</reference>
<keyword evidence="3" id="KW-0548">Nucleotidyltransferase</keyword>
<keyword evidence="4" id="KW-1185">Reference proteome</keyword>
<keyword evidence="1 3" id="KW-0808">Transferase</keyword>
<evidence type="ECO:0000313" key="3">
    <source>
        <dbReference type="EMBL" id="RIH92143.1"/>
    </source>
</evidence>
<proteinExistence type="predicted"/>
<feature type="domain" description="MobA-like NTP transferase" evidence="2">
    <location>
        <begin position="3"/>
        <end position="134"/>
    </location>
</feature>
<dbReference type="PANTHER" id="PTHR19136:SF81">
    <property type="entry name" value="MOLYBDENUM COFACTOR GUANYLYLTRANSFERASE"/>
    <property type="match status" value="1"/>
</dbReference>